<feature type="region of interest" description="Disordered" evidence="1">
    <location>
        <begin position="1"/>
        <end position="30"/>
    </location>
</feature>
<dbReference type="Proteomes" id="UP000236630">
    <property type="component" value="Unassembled WGS sequence"/>
</dbReference>
<accession>A0A2H5PYA8</accession>
<dbReference type="AlphaFoldDB" id="A0A2H5PYA8"/>
<evidence type="ECO:0000256" key="1">
    <source>
        <dbReference type="SAM" id="MobiDB-lite"/>
    </source>
</evidence>
<dbReference type="EMBL" id="BDQV01000152">
    <property type="protein sequence ID" value="GAY57055.1"/>
    <property type="molecule type" value="Genomic_DNA"/>
</dbReference>
<keyword evidence="3" id="KW-1185">Reference proteome</keyword>
<gene>
    <name evidence="2" type="ORF">CUMW_176480</name>
</gene>
<name>A0A2H5PYA8_CITUN</name>
<protein>
    <submittedName>
        <fullName evidence="2">Uncharacterized protein</fullName>
    </submittedName>
</protein>
<feature type="compositionally biased region" description="Basic and acidic residues" evidence="1">
    <location>
        <begin position="1"/>
        <end position="28"/>
    </location>
</feature>
<organism evidence="2 3">
    <name type="scientific">Citrus unshiu</name>
    <name type="common">Satsuma mandarin</name>
    <name type="synonym">Citrus nobilis var. unshiu</name>
    <dbReference type="NCBI Taxonomy" id="55188"/>
    <lineage>
        <taxon>Eukaryota</taxon>
        <taxon>Viridiplantae</taxon>
        <taxon>Streptophyta</taxon>
        <taxon>Embryophyta</taxon>
        <taxon>Tracheophyta</taxon>
        <taxon>Spermatophyta</taxon>
        <taxon>Magnoliopsida</taxon>
        <taxon>eudicotyledons</taxon>
        <taxon>Gunneridae</taxon>
        <taxon>Pentapetalae</taxon>
        <taxon>rosids</taxon>
        <taxon>malvids</taxon>
        <taxon>Sapindales</taxon>
        <taxon>Rutaceae</taxon>
        <taxon>Aurantioideae</taxon>
        <taxon>Citrus</taxon>
    </lineage>
</organism>
<sequence length="100" mass="10985">MGEASQIEKEKDSQDQDNDAESRGKDQASTEIFPSAQNIINIEGGIALKKLVPLLLLYRKDTNAQLSGPKAGIGEYLIFPGGETQFENGALHYIDFIMKN</sequence>
<comment type="caution">
    <text evidence="2">The sequence shown here is derived from an EMBL/GenBank/DDBJ whole genome shotgun (WGS) entry which is preliminary data.</text>
</comment>
<proteinExistence type="predicted"/>
<evidence type="ECO:0000313" key="2">
    <source>
        <dbReference type="EMBL" id="GAY57055.1"/>
    </source>
</evidence>
<reference evidence="2 3" key="1">
    <citation type="journal article" date="2017" name="Front. Genet.">
        <title>Draft sequencing of the heterozygous diploid genome of Satsuma (Citrus unshiu Marc.) using a hybrid assembly approach.</title>
        <authorList>
            <person name="Shimizu T."/>
            <person name="Tanizawa Y."/>
            <person name="Mochizuki T."/>
            <person name="Nagasaki H."/>
            <person name="Yoshioka T."/>
            <person name="Toyoda A."/>
            <person name="Fujiyama A."/>
            <person name="Kaminuma E."/>
            <person name="Nakamura Y."/>
        </authorList>
    </citation>
    <scope>NUCLEOTIDE SEQUENCE [LARGE SCALE GENOMIC DNA]</scope>
    <source>
        <strain evidence="3">cv. Miyagawa wase</strain>
    </source>
</reference>
<evidence type="ECO:0000313" key="3">
    <source>
        <dbReference type="Proteomes" id="UP000236630"/>
    </source>
</evidence>